<organism evidence="1 2">
    <name type="scientific">Orchesella dallaii</name>
    <dbReference type="NCBI Taxonomy" id="48710"/>
    <lineage>
        <taxon>Eukaryota</taxon>
        <taxon>Metazoa</taxon>
        <taxon>Ecdysozoa</taxon>
        <taxon>Arthropoda</taxon>
        <taxon>Hexapoda</taxon>
        <taxon>Collembola</taxon>
        <taxon>Entomobryomorpha</taxon>
        <taxon>Entomobryoidea</taxon>
        <taxon>Orchesellidae</taxon>
        <taxon>Orchesellinae</taxon>
        <taxon>Orchesella</taxon>
    </lineage>
</organism>
<evidence type="ECO:0000313" key="1">
    <source>
        <dbReference type="EMBL" id="CAL8077305.1"/>
    </source>
</evidence>
<dbReference type="Proteomes" id="UP001642540">
    <property type="component" value="Unassembled WGS sequence"/>
</dbReference>
<dbReference type="EMBL" id="CAXLJM020000012">
    <property type="protein sequence ID" value="CAL8077305.1"/>
    <property type="molecule type" value="Genomic_DNA"/>
</dbReference>
<comment type="caution">
    <text evidence="1">The sequence shown here is derived from an EMBL/GenBank/DDBJ whole genome shotgun (WGS) entry which is preliminary data.</text>
</comment>
<gene>
    <name evidence="1" type="ORF">ODALV1_LOCUS3773</name>
</gene>
<protein>
    <submittedName>
        <fullName evidence="1">Uncharacterized protein</fullName>
    </submittedName>
</protein>
<proteinExistence type="predicted"/>
<name>A0ABP1Q049_9HEXA</name>
<evidence type="ECO:0000313" key="2">
    <source>
        <dbReference type="Proteomes" id="UP001642540"/>
    </source>
</evidence>
<reference evidence="1 2" key="1">
    <citation type="submission" date="2024-08" db="EMBL/GenBank/DDBJ databases">
        <authorList>
            <person name="Cucini C."/>
            <person name="Frati F."/>
        </authorList>
    </citation>
    <scope>NUCLEOTIDE SEQUENCE [LARGE SCALE GENOMIC DNA]</scope>
</reference>
<accession>A0ABP1Q049</accession>
<keyword evidence="2" id="KW-1185">Reference proteome</keyword>
<sequence length="504" mass="58489">MASRGYFDAQSITSWNSKTIFEVIIELEKQDHNQSDERVFSKFKFWKDATDAAMYLANVATWKTLKSEEDEMTHEYFTAWLRLEESSPKEKSSPLVEILEKFEDITSTVNVYRVANAAIEYFWRTEFITPKYVEIFIRGMGKDLNAILEIKSTGLQSTNRNKIIVLERKLSRCCVQLARFFREYPKTSKECLLTAFSLNPCARLFACLFPNSKFNKEINTAKEEEDNYLFSELTDTGVVAFDVDPAADEDLQIPSELCDDLENVIHNPRYMGLFRWNSNAEIERLCYKFLIDGGIDAIENKKLEYVNIDYEKYKDLPSQYDEEDDGIENGYRKGEWRTRKRFNSNLIKKKATVLKATNNVKDALGIKIKSGSKVEKEKGLRKKVAAAIETVRKRTRPLKQKADFKAAKTAYKPNSLAKFKPVRLGLMCIQGQVPAEIINYDLIKNPWFPMYSKTDYRLTYGESFLQHVRPYNSDSKEWLEGRNFQAENQLLSSTLQTIHIPSIF</sequence>